<dbReference type="EMBL" id="RCOS01000138">
    <property type="protein sequence ID" value="RSN72768.1"/>
    <property type="molecule type" value="Genomic_DNA"/>
</dbReference>
<evidence type="ECO:0000313" key="2">
    <source>
        <dbReference type="EMBL" id="RSN72768.1"/>
    </source>
</evidence>
<dbReference type="Proteomes" id="UP000277582">
    <property type="component" value="Unassembled WGS sequence"/>
</dbReference>
<gene>
    <name evidence="2" type="ORF">D6D85_12515</name>
</gene>
<feature type="domain" description="DUF7680" evidence="1">
    <location>
        <begin position="23"/>
        <end position="119"/>
    </location>
</feature>
<comment type="caution">
    <text evidence="2">The sequence shown here is derived from an EMBL/GenBank/DDBJ whole genome shotgun (WGS) entry which is preliminary data.</text>
</comment>
<dbReference type="InterPro" id="IPR056097">
    <property type="entry name" value="DUF7680"/>
</dbReference>
<reference evidence="2 3" key="1">
    <citation type="submission" date="2018-10" db="EMBL/GenBank/DDBJ databases">
        <title>Co-occurring genomic capacity for anaerobic methane metabolism and dissimilatory sulfite reduction discovered in the Korarchaeota.</title>
        <authorList>
            <person name="Mckay L.J."/>
            <person name="Dlakic M."/>
            <person name="Fields M.W."/>
            <person name="Delmont T.O."/>
            <person name="Eren A.M."/>
            <person name="Jay Z.J."/>
            <person name="Klingelsmith K.B."/>
            <person name="Rusch D.B."/>
            <person name="Inskeep W.P."/>
        </authorList>
    </citation>
    <scope>NUCLEOTIDE SEQUENCE [LARGE SCALE GENOMIC DNA]</scope>
    <source>
        <strain evidence="2 3">MDKW</strain>
    </source>
</reference>
<evidence type="ECO:0000259" key="1">
    <source>
        <dbReference type="Pfam" id="PF24728"/>
    </source>
</evidence>
<dbReference type="RefSeq" id="WP_125672297.1">
    <property type="nucleotide sequence ID" value="NZ_RCOS01000138.1"/>
</dbReference>
<dbReference type="AlphaFoldDB" id="A0A429GFR8"/>
<sequence length="125" mass="14938">MIYRMSMTRKPAFRVYKIDDYGTRRKIASLTGWKCNLIRRKILEKINMREFMSARNGIRIYELDEESAVKMALILKTVALLRNEEKIKVITSEILKMDRFEVYWWFSLYLKRGIRAISALSVAYT</sequence>
<evidence type="ECO:0000313" key="3">
    <source>
        <dbReference type="Proteomes" id="UP000277582"/>
    </source>
</evidence>
<keyword evidence="3" id="KW-1185">Reference proteome</keyword>
<dbReference type="Pfam" id="PF24728">
    <property type="entry name" value="DUF7680"/>
    <property type="match status" value="1"/>
</dbReference>
<organism evidence="2 3">
    <name type="scientific">Candidatus Methanodesulfokora washburnensis</name>
    <dbReference type="NCBI Taxonomy" id="2478471"/>
    <lineage>
        <taxon>Archaea</taxon>
        <taxon>Thermoproteota</taxon>
        <taxon>Candidatus Korarchaeia</taxon>
        <taxon>Candidatus Korarchaeia incertae sedis</taxon>
        <taxon>Candidatus Methanodesulfokora</taxon>
    </lineage>
</organism>
<name>A0A429GFR8_9CREN</name>
<accession>A0A429GFR8</accession>
<protein>
    <recommendedName>
        <fullName evidence="1">DUF7680 domain-containing protein</fullName>
    </recommendedName>
</protein>
<proteinExistence type="predicted"/>